<proteinExistence type="predicted"/>
<evidence type="ECO:0000313" key="6">
    <source>
        <dbReference type="WBParaSite" id="nRc.2.0.1.t42957-RA"/>
    </source>
</evidence>
<dbReference type="Pfam" id="PF00431">
    <property type="entry name" value="CUB"/>
    <property type="match status" value="1"/>
</dbReference>
<dbReference type="Proteomes" id="UP000887565">
    <property type="component" value="Unplaced"/>
</dbReference>
<dbReference type="SMART" id="SM00042">
    <property type="entry name" value="CUB"/>
    <property type="match status" value="1"/>
</dbReference>
<dbReference type="PANTHER" id="PTHR24251">
    <property type="entry name" value="OVOCHYMASE-RELATED"/>
    <property type="match status" value="1"/>
</dbReference>
<keyword evidence="2" id="KW-1015">Disulfide bond</keyword>
<keyword evidence="1" id="KW-0677">Repeat</keyword>
<accession>A0A915KZM1</accession>
<sequence>KSCGGRIFLTSDRASHISTPGWPYLPFSSLPKGQECFWLITAPAGAIVQMWIEGSSPALHAVKFLVTSSYLFDIARSRSFCIDYLEVKNSSDFANTGMRFCGDIPPAGPIYSETNEMVVIFRAHRYNSRGFRANLYAVKPEDKKKNEELLVHDFFTHWSTYDY</sequence>
<protein>
    <submittedName>
        <fullName evidence="6">CUB domain-containing protein</fullName>
    </submittedName>
</protein>
<dbReference type="InterPro" id="IPR000859">
    <property type="entry name" value="CUB_dom"/>
</dbReference>
<dbReference type="SUPFAM" id="SSF49854">
    <property type="entry name" value="Spermadhesin, CUB domain"/>
    <property type="match status" value="1"/>
</dbReference>
<organism evidence="5 6">
    <name type="scientific">Romanomermis culicivorax</name>
    <name type="common">Nematode worm</name>
    <dbReference type="NCBI Taxonomy" id="13658"/>
    <lineage>
        <taxon>Eukaryota</taxon>
        <taxon>Metazoa</taxon>
        <taxon>Ecdysozoa</taxon>
        <taxon>Nematoda</taxon>
        <taxon>Enoplea</taxon>
        <taxon>Dorylaimia</taxon>
        <taxon>Mermithida</taxon>
        <taxon>Mermithoidea</taxon>
        <taxon>Mermithidae</taxon>
        <taxon>Romanomermis</taxon>
    </lineage>
</organism>
<dbReference type="InterPro" id="IPR035914">
    <property type="entry name" value="Sperma_CUB_dom_sf"/>
</dbReference>
<reference evidence="6" key="1">
    <citation type="submission" date="2022-11" db="UniProtKB">
        <authorList>
            <consortium name="WormBaseParasite"/>
        </authorList>
    </citation>
    <scope>IDENTIFICATION</scope>
</reference>
<evidence type="ECO:0000256" key="3">
    <source>
        <dbReference type="PROSITE-ProRule" id="PRU00059"/>
    </source>
</evidence>
<dbReference type="CDD" id="cd00041">
    <property type="entry name" value="CUB"/>
    <property type="match status" value="1"/>
</dbReference>
<dbReference type="PANTHER" id="PTHR24251:SF37">
    <property type="entry name" value="CUB DOMAIN-CONTAINING PROTEIN"/>
    <property type="match status" value="1"/>
</dbReference>
<dbReference type="PROSITE" id="PS01180">
    <property type="entry name" value="CUB"/>
    <property type="match status" value="1"/>
</dbReference>
<evidence type="ECO:0000259" key="4">
    <source>
        <dbReference type="PROSITE" id="PS01180"/>
    </source>
</evidence>
<dbReference type="Gene3D" id="2.60.120.290">
    <property type="entry name" value="Spermadhesin, CUB domain"/>
    <property type="match status" value="1"/>
</dbReference>
<dbReference type="AlphaFoldDB" id="A0A915KZM1"/>
<evidence type="ECO:0000256" key="1">
    <source>
        <dbReference type="ARBA" id="ARBA00022737"/>
    </source>
</evidence>
<evidence type="ECO:0000256" key="2">
    <source>
        <dbReference type="ARBA" id="ARBA00023157"/>
    </source>
</evidence>
<feature type="domain" description="CUB" evidence="4">
    <location>
        <begin position="3"/>
        <end position="138"/>
    </location>
</feature>
<evidence type="ECO:0000313" key="5">
    <source>
        <dbReference type="Proteomes" id="UP000887565"/>
    </source>
</evidence>
<comment type="caution">
    <text evidence="3">Lacks conserved residue(s) required for the propagation of feature annotation.</text>
</comment>
<name>A0A915KZM1_ROMCU</name>
<keyword evidence="5" id="KW-1185">Reference proteome</keyword>
<dbReference type="WBParaSite" id="nRc.2.0.1.t42957-RA">
    <property type="protein sequence ID" value="nRc.2.0.1.t42957-RA"/>
    <property type="gene ID" value="nRc.2.0.1.g42957"/>
</dbReference>